<keyword evidence="4 14" id="KW-0540">Nuclease</keyword>
<gene>
    <name evidence="18 19 20 21 22 23" type="primary">LOC106072169</name>
</gene>
<evidence type="ECO:0000256" key="3">
    <source>
        <dbReference type="ARBA" id="ARBA00022490"/>
    </source>
</evidence>
<dbReference type="AlphaFoldDB" id="A0A9W3AZS1"/>
<evidence type="ECO:0000313" key="20">
    <source>
        <dbReference type="RefSeq" id="XP_055892713.1"/>
    </source>
</evidence>
<dbReference type="Pfam" id="PF18826">
    <property type="entry name" value="bVLRF1"/>
    <property type="match status" value="1"/>
</dbReference>
<feature type="compositionally biased region" description="Basic and acidic residues" evidence="15">
    <location>
        <begin position="642"/>
        <end position="657"/>
    </location>
</feature>
<evidence type="ECO:0000313" key="21">
    <source>
        <dbReference type="RefSeq" id="XP_055892719.1"/>
    </source>
</evidence>
<dbReference type="OrthoDB" id="429841at2759"/>
<dbReference type="PANTHER" id="PTHR16036">
    <property type="entry name" value="ANKYRIN REPEAT AND ZINC FINGER DOMAIN-CONTAINING PROTEIN 1"/>
    <property type="match status" value="1"/>
</dbReference>
<keyword evidence="12" id="KW-0175">Coiled coil</keyword>
<keyword evidence="10" id="KW-0862">Zinc</keyword>
<dbReference type="InterPro" id="IPR002110">
    <property type="entry name" value="Ankyrin_rpt"/>
</dbReference>
<keyword evidence="3 14" id="KW-0963">Cytoplasm</keyword>
<dbReference type="RefSeq" id="XP_055892719.1">
    <property type="nucleotide sequence ID" value="XM_056036744.1"/>
</dbReference>
<organism evidence="17 20">
    <name type="scientific">Biomphalaria glabrata</name>
    <name type="common">Bloodfluke planorb</name>
    <name type="synonym">Freshwater snail</name>
    <dbReference type="NCBI Taxonomy" id="6526"/>
    <lineage>
        <taxon>Eukaryota</taxon>
        <taxon>Metazoa</taxon>
        <taxon>Spiralia</taxon>
        <taxon>Lophotrochozoa</taxon>
        <taxon>Mollusca</taxon>
        <taxon>Gastropoda</taxon>
        <taxon>Heterobranchia</taxon>
        <taxon>Euthyneura</taxon>
        <taxon>Panpulmonata</taxon>
        <taxon>Hygrophila</taxon>
        <taxon>Lymnaeoidea</taxon>
        <taxon>Planorbidae</taxon>
        <taxon>Biomphalaria</taxon>
    </lineage>
</organism>
<evidence type="ECO:0000256" key="2">
    <source>
        <dbReference type="ARBA" id="ARBA00009262"/>
    </source>
</evidence>
<evidence type="ECO:0000313" key="19">
    <source>
        <dbReference type="RefSeq" id="XP_055892705.1"/>
    </source>
</evidence>
<dbReference type="RefSeq" id="XP_055892723.1">
    <property type="nucleotide sequence ID" value="XM_056036748.1"/>
</dbReference>
<evidence type="ECO:0000313" key="23">
    <source>
        <dbReference type="RefSeq" id="XP_055892725.1"/>
    </source>
</evidence>
<evidence type="ECO:0000256" key="5">
    <source>
        <dbReference type="ARBA" id="ARBA00022723"/>
    </source>
</evidence>
<keyword evidence="5" id="KW-0479">Metal-binding</keyword>
<dbReference type="RefSeq" id="XP_055892725.1">
    <property type="nucleotide sequence ID" value="XM_056036750.1"/>
</dbReference>
<keyword evidence="7 14" id="KW-0255">Endonuclease</keyword>
<dbReference type="RefSeq" id="XP_055892695.1">
    <property type="nucleotide sequence ID" value="XM_056036720.1"/>
</dbReference>
<comment type="domain">
    <text evidence="14">The VLRF1 domain mediates binding to the 60S ribosomal subunit.</text>
</comment>
<dbReference type="PROSITE" id="PS52044">
    <property type="entry name" value="VLRF1"/>
    <property type="match status" value="1"/>
</dbReference>
<dbReference type="RefSeq" id="XP_055892713.1">
    <property type="nucleotide sequence ID" value="XM_056036738.1"/>
</dbReference>
<reference evidence="18 19" key="1">
    <citation type="submission" date="2025-04" db="UniProtKB">
        <authorList>
            <consortium name="RefSeq"/>
        </authorList>
    </citation>
    <scope>IDENTIFICATION</scope>
</reference>
<dbReference type="Gene3D" id="1.25.40.20">
    <property type="entry name" value="Ankyrin repeat-containing domain"/>
    <property type="match status" value="1"/>
</dbReference>
<keyword evidence="8" id="KW-0863">Zinc-finger</keyword>
<dbReference type="InterPro" id="IPR036770">
    <property type="entry name" value="Ankyrin_rpt-contain_sf"/>
</dbReference>
<dbReference type="Pfam" id="PF00023">
    <property type="entry name" value="Ank"/>
    <property type="match status" value="1"/>
</dbReference>
<evidence type="ECO:0000256" key="8">
    <source>
        <dbReference type="ARBA" id="ARBA00022771"/>
    </source>
</evidence>
<evidence type="ECO:0000313" key="22">
    <source>
        <dbReference type="RefSeq" id="XP_055892723.1"/>
    </source>
</evidence>
<dbReference type="InterPro" id="IPR041540">
    <property type="entry name" value="VATC"/>
</dbReference>
<evidence type="ECO:0000259" key="16">
    <source>
        <dbReference type="PROSITE" id="PS52044"/>
    </source>
</evidence>
<evidence type="ECO:0000256" key="1">
    <source>
        <dbReference type="ARBA" id="ARBA00004496"/>
    </source>
</evidence>
<comment type="similarity">
    <text evidence="2 14">Belongs to the ANKZF1/VMS1 family.</text>
</comment>
<feature type="region of interest" description="Disordered" evidence="15">
    <location>
        <begin position="241"/>
        <end position="265"/>
    </location>
</feature>
<feature type="active site" evidence="14">
    <location>
        <position position="248"/>
    </location>
</feature>
<dbReference type="RefSeq" id="XP_055892705.1">
    <property type="nucleotide sequence ID" value="XM_056036730.1"/>
</dbReference>
<dbReference type="PROSITE" id="PS50297">
    <property type="entry name" value="ANK_REP_REGION"/>
    <property type="match status" value="1"/>
</dbReference>
<evidence type="ECO:0000256" key="10">
    <source>
        <dbReference type="ARBA" id="ARBA00022833"/>
    </source>
</evidence>
<keyword evidence="17" id="KW-1185">Reference proteome</keyword>
<dbReference type="SUPFAM" id="SSF48403">
    <property type="entry name" value="Ankyrin repeat"/>
    <property type="match status" value="1"/>
</dbReference>
<comment type="subcellular location">
    <subcellularLocation>
        <location evidence="1">Cytoplasm</location>
    </subcellularLocation>
</comment>
<feature type="repeat" description="ANK" evidence="13">
    <location>
        <begin position="549"/>
        <end position="581"/>
    </location>
</feature>
<keyword evidence="6" id="KW-0677">Repeat</keyword>
<feature type="compositionally biased region" description="Polar residues" evidence="15">
    <location>
        <begin position="246"/>
        <end position="257"/>
    </location>
</feature>
<feature type="compositionally biased region" description="Basic and acidic residues" evidence="15">
    <location>
        <begin position="625"/>
        <end position="635"/>
    </location>
</feature>
<evidence type="ECO:0000256" key="9">
    <source>
        <dbReference type="ARBA" id="ARBA00022801"/>
    </source>
</evidence>
<dbReference type="GO" id="GO:0005737">
    <property type="term" value="C:cytoplasm"/>
    <property type="evidence" value="ECO:0007669"/>
    <property type="project" value="UniProtKB-SubCell"/>
</dbReference>
<sequence length="735" mass="83239">MKTSKHYRSPDYCISSHLIFDPTGSKKCSEISELSLYTKYNKEENKDIDNRADVKVLEMKDEPPSKPVVSDVMFCHCCQVKLSDRDEQVSHYKCDWHRYNLHRRMKNLPAILEEEFDYISGDISSISGSDSDDTDHEGSQDEASLKFNELDSVDDEQSTVYNHPKLYFRNKDGDLMSIYRCLIQQKKFPIEDHREIEKKIALLPEKSNWIILMVSSGHFAGAVFNGKDVLEHKTFHRYTIRAKRGTAQSSKDSQGNAPKSAGASLRRHHEAALIQEVQELLTSWSDHIKTCDLVFTRVPVANKIMLFGGKSPAFKKEDPRIRTIPLTTRRPTFNEIKRVHQTLASVENYGKDADLNDFITVMPEKVSKQKKNFGHPGRVNELTLDNQIPDGLYKDTLEMFNGSQVENLVGETGQLKKSESVSRKVKKNFKATIIDSETVCEVKEDDDMIQFRNNVYTACKCGDVSSLKNNILTSNKSGSEKNSTNQDFVVTKTVSVTNSLMESGHAEDTTAIPDLSTVTIKGCIDSDMKNGSSFDIDVAQFLNTSVTDGGTTFLHLASKEGHDEIITTLLECGADPALRDKSGKTPYSLGDTKVRNAFRRFMADFPEKYDYTKAQIPSPLTAEMESEKKLKAAEKRKAKKKAQNEKNKDKKAAEAQFQAEKREKERFLALSDREKRALAAEKRFLQQNANQGTMSPVLSRCWQCGTDITGKVPFEYADYKFCTTKCLREHRSKPL</sequence>
<keyword evidence="11 13" id="KW-0040">ANK repeat</keyword>
<evidence type="ECO:0000256" key="6">
    <source>
        <dbReference type="ARBA" id="ARBA00022737"/>
    </source>
</evidence>
<dbReference type="InterPro" id="IPR047139">
    <property type="entry name" value="ANKZ1/VMS1"/>
</dbReference>
<dbReference type="PANTHER" id="PTHR16036:SF2">
    <property type="entry name" value="TRNA ENDONUCLEASE ANKZF1"/>
    <property type="match status" value="1"/>
</dbReference>
<dbReference type="Pfam" id="PF18716">
    <property type="entry name" value="VATC"/>
    <property type="match status" value="1"/>
</dbReference>
<dbReference type="Proteomes" id="UP001165740">
    <property type="component" value="Chromosome 1"/>
</dbReference>
<accession>A0A9W3AZS1</accession>
<evidence type="ECO:0000313" key="17">
    <source>
        <dbReference type="Proteomes" id="UP001165740"/>
    </source>
</evidence>
<dbReference type="GO" id="GO:0008270">
    <property type="term" value="F:zinc ion binding"/>
    <property type="evidence" value="ECO:0007669"/>
    <property type="project" value="UniProtKB-KW"/>
</dbReference>
<evidence type="ECO:0000256" key="4">
    <source>
        <dbReference type="ARBA" id="ARBA00022722"/>
    </source>
</evidence>
<keyword evidence="9 14" id="KW-0378">Hydrolase</keyword>
<evidence type="ECO:0000256" key="11">
    <source>
        <dbReference type="ARBA" id="ARBA00023043"/>
    </source>
</evidence>
<protein>
    <submittedName>
        <fullName evidence="18 19">Ankyrin repeat and zinc finger domain-containing protein 1-like isoform X1</fullName>
    </submittedName>
</protein>
<evidence type="ECO:0000256" key="14">
    <source>
        <dbReference type="PROSITE-ProRule" id="PRU01389"/>
    </source>
</evidence>
<proteinExistence type="inferred from homology"/>
<evidence type="ECO:0000256" key="13">
    <source>
        <dbReference type="PROSITE-ProRule" id="PRU00023"/>
    </source>
</evidence>
<name>A0A9W3AZS1_BIOGL</name>
<dbReference type="OMA" id="GPHIFMC"/>
<feature type="domain" description="VLRF1" evidence="16">
    <location>
        <begin position="205"/>
        <end position="346"/>
    </location>
</feature>
<evidence type="ECO:0000256" key="15">
    <source>
        <dbReference type="SAM" id="MobiDB-lite"/>
    </source>
</evidence>
<dbReference type="GeneID" id="106072169"/>
<evidence type="ECO:0000256" key="7">
    <source>
        <dbReference type="ARBA" id="ARBA00022759"/>
    </source>
</evidence>
<feature type="region of interest" description="Disordered" evidence="15">
    <location>
        <begin position="620"/>
        <end position="657"/>
    </location>
</feature>
<dbReference type="GO" id="GO:0036503">
    <property type="term" value="P:ERAD pathway"/>
    <property type="evidence" value="ECO:0007669"/>
    <property type="project" value="TreeGrafter"/>
</dbReference>
<dbReference type="GO" id="GO:0016787">
    <property type="term" value="F:hydrolase activity"/>
    <property type="evidence" value="ECO:0007669"/>
    <property type="project" value="UniProtKB-KW"/>
</dbReference>
<evidence type="ECO:0000313" key="18">
    <source>
        <dbReference type="RefSeq" id="XP_055892695.1"/>
    </source>
</evidence>
<evidence type="ECO:0000256" key="12">
    <source>
        <dbReference type="ARBA" id="ARBA00023054"/>
    </source>
</evidence>
<dbReference type="PROSITE" id="PS50088">
    <property type="entry name" value="ANK_REPEAT"/>
    <property type="match status" value="1"/>
</dbReference>
<dbReference type="InterPro" id="IPR041175">
    <property type="entry name" value="VLRF1/Vms1"/>
</dbReference>
<dbReference type="GO" id="GO:0004519">
    <property type="term" value="F:endonuclease activity"/>
    <property type="evidence" value="ECO:0007669"/>
    <property type="project" value="UniProtKB-KW"/>
</dbReference>